<dbReference type="SMART" id="SM00926">
    <property type="entry name" value="Molybdop_Fe4S4"/>
    <property type="match status" value="1"/>
</dbReference>
<dbReference type="Pfam" id="PF00384">
    <property type="entry name" value="Molybdopterin"/>
    <property type="match status" value="1"/>
</dbReference>
<dbReference type="FunFam" id="2.20.25.90:FF:000001">
    <property type="entry name" value="Formate dehydrogenase subunit alpha"/>
    <property type="match status" value="1"/>
</dbReference>
<dbReference type="InterPro" id="IPR041924">
    <property type="entry name" value="Formate_Dh-H_N"/>
</dbReference>
<dbReference type="RefSeq" id="WP_077833546.1">
    <property type="nucleotide sequence ID" value="NZ_CP096983.1"/>
</dbReference>
<evidence type="ECO:0000313" key="10">
    <source>
        <dbReference type="EMBL" id="URZ09434.1"/>
    </source>
</evidence>
<dbReference type="CDD" id="cd02790">
    <property type="entry name" value="MopB_CT_Formate-Dh_H"/>
    <property type="match status" value="1"/>
</dbReference>
<evidence type="ECO:0000256" key="5">
    <source>
        <dbReference type="ARBA" id="ARBA00022505"/>
    </source>
</evidence>
<proteinExistence type="inferred from homology"/>
<dbReference type="GO" id="GO:0015942">
    <property type="term" value="P:formate metabolic process"/>
    <property type="evidence" value="ECO:0007669"/>
    <property type="project" value="InterPro"/>
</dbReference>
<evidence type="ECO:0000256" key="7">
    <source>
        <dbReference type="ARBA" id="ARBA00023002"/>
    </source>
</evidence>
<dbReference type="EMBL" id="CP096983">
    <property type="protein sequence ID" value="URZ09434.1"/>
    <property type="molecule type" value="Genomic_DNA"/>
</dbReference>
<dbReference type="CDD" id="cd02753">
    <property type="entry name" value="MopB_Formate-Dh-H"/>
    <property type="match status" value="1"/>
</dbReference>
<keyword evidence="5" id="KW-0500">Molybdenum</keyword>
<dbReference type="InterPro" id="IPR006478">
    <property type="entry name" value="Formate_DH_asu"/>
</dbReference>
<evidence type="ECO:0000256" key="8">
    <source>
        <dbReference type="ARBA" id="ARBA00023004"/>
    </source>
</evidence>
<dbReference type="NCBIfam" id="TIGR01591">
    <property type="entry name" value="Fdh-alpha"/>
    <property type="match status" value="1"/>
</dbReference>
<keyword evidence="8" id="KW-0408">Iron</keyword>
<dbReference type="GO" id="GO:0022904">
    <property type="term" value="P:respiratory electron transport chain"/>
    <property type="evidence" value="ECO:0007669"/>
    <property type="project" value="TreeGrafter"/>
</dbReference>
<dbReference type="GO" id="GO:0046872">
    <property type="term" value="F:metal ion binding"/>
    <property type="evidence" value="ECO:0007669"/>
    <property type="project" value="UniProtKB-KW"/>
</dbReference>
<dbReference type="InterPro" id="IPR006655">
    <property type="entry name" value="Mopterin_OxRdtase_prok_CS"/>
</dbReference>
<dbReference type="FunFam" id="3.40.228.10:FF:000002">
    <property type="entry name" value="Formate dehydrogenase subunit alpha"/>
    <property type="match status" value="1"/>
</dbReference>
<dbReference type="STRING" id="84029.CROST_32760"/>
<keyword evidence="11" id="KW-1185">Reference proteome</keyword>
<comment type="cofactor">
    <cofactor evidence="2">
        <name>[4Fe-4S] cluster</name>
        <dbReference type="ChEBI" id="CHEBI:49883"/>
    </cofactor>
</comment>
<dbReference type="InterPro" id="IPR050123">
    <property type="entry name" value="Prok_molybdopt-oxidoreductase"/>
</dbReference>
<dbReference type="InterPro" id="IPR006657">
    <property type="entry name" value="MoPterin_dinucl-bd_dom"/>
</dbReference>
<sequence length="712" mass="79658">MEKKVLTVCPYCGTGCNLYLVVKDGEIVRAEPADGTNNKGSLCLKGYYGWDFLNDPQLLTKRIKKPMIRKNGELEEVSWDEAVKFTAENLIKIKAKYGPDAIMGTGSARGPGNESNYVMQKFMRAAIGTNNIDHCARVCHGPSVAGLSYSLGDGAMSNSIPEINNADLIFVFGYNPTETHPIVAKRIVEAKSNGAKVIVTDPRKTDTVRLSDQWLQLNNGTNMAIVNSFGNVLIEENLYDEEYVKNYTEGFEEYKKTVAKYTPEYAEKITGVKAEDIRHAMRSYAKAKNAMILYGMGVCQFSQAVDVVKGLASIALLTGNFGRESVGIGPVRGQNNVQGTCDMGVLPNYFPGYQKVIDKKIREKFEKAWGVKLPKENGYVLTEVPKLVLEEDKLKAYYIFGEDPVQSDPNAEEVREALDKMEFVIVQDIFMNKTALHADVVLPATSWGEHDGVYSSADRGFQRIRKAVDPIGDAKPDWEIISLISTAMGYPMKYKDTKEIWDEMRSLSPKFAGASYEKMEKQGTVLWPCTSQADNGTPYLYAENKFATENGKGKLFATEWREPAEKISKDYPLVLSTVREVGHYSVRTMTGNCRALQNLADEPGYIQMSIEDAKELGIKDQELVKVSSKRGKVISRAWISGRTKKGATYMTYQWWIGACNELTIGSLDPISKTPEFKYCAVRVERIDNQKKAEEELINKYSKLRKDMGIDIK</sequence>
<evidence type="ECO:0000256" key="1">
    <source>
        <dbReference type="ARBA" id="ARBA00001942"/>
    </source>
</evidence>
<dbReference type="GO" id="GO:0043546">
    <property type="term" value="F:molybdopterin cofactor binding"/>
    <property type="evidence" value="ECO:0007669"/>
    <property type="project" value="InterPro"/>
</dbReference>
<dbReference type="PROSITE" id="PS00932">
    <property type="entry name" value="MOLYBDOPTERIN_PROK_3"/>
    <property type="match status" value="1"/>
</dbReference>
<keyword evidence="4" id="KW-0004">4Fe-4S</keyword>
<comment type="similarity">
    <text evidence="3">In the C-terminal section; belongs to the prokaryotic molybdopterin-containing oxidoreductase family.</text>
</comment>
<keyword evidence="7 10" id="KW-0560">Oxidoreductase</keyword>
<dbReference type="Pfam" id="PF01568">
    <property type="entry name" value="Molydop_binding"/>
    <property type="match status" value="1"/>
</dbReference>
<comment type="cofactor">
    <cofactor evidence="1">
        <name>Mo-bis(molybdopterin guanine dinucleotide)</name>
        <dbReference type="ChEBI" id="CHEBI:60539"/>
    </cofactor>
</comment>
<dbReference type="PANTHER" id="PTHR43105:SF14">
    <property type="entry name" value="FORMATE DEHYDROGENASE H"/>
    <property type="match status" value="1"/>
</dbReference>
<evidence type="ECO:0000256" key="2">
    <source>
        <dbReference type="ARBA" id="ARBA00001966"/>
    </source>
</evidence>
<evidence type="ECO:0000256" key="3">
    <source>
        <dbReference type="ARBA" id="ARBA00007023"/>
    </source>
</evidence>
<dbReference type="SUPFAM" id="SSF53706">
    <property type="entry name" value="Formate dehydrogenase/DMSO reductase, domains 1-3"/>
    <property type="match status" value="1"/>
</dbReference>
<evidence type="ECO:0000256" key="4">
    <source>
        <dbReference type="ARBA" id="ARBA00022485"/>
    </source>
</evidence>
<dbReference type="AlphaFoldDB" id="A0A1S8MAB6"/>
<evidence type="ECO:0000256" key="9">
    <source>
        <dbReference type="ARBA" id="ARBA00023014"/>
    </source>
</evidence>
<evidence type="ECO:0000313" key="11">
    <source>
        <dbReference type="Proteomes" id="UP000190951"/>
    </source>
</evidence>
<dbReference type="PROSITE" id="PS00551">
    <property type="entry name" value="MOLYBDOPTERIN_PROK_1"/>
    <property type="match status" value="1"/>
</dbReference>
<dbReference type="Gene3D" id="3.40.50.740">
    <property type="match status" value="1"/>
</dbReference>
<accession>A0A1S8MAB6</accession>
<dbReference type="GO" id="GO:0051539">
    <property type="term" value="F:4 iron, 4 sulfur cluster binding"/>
    <property type="evidence" value="ECO:0007669"/>
    <property type="project" value="UniProtKB-KW"/>
</dbReference>
<dbReference type="Pfam" id="PF04879">
    <property type="entry name" value="Molybdop_Fe4S4"/>
    <property type="match status" value="1"/>
</dbReference>
<name>A0A1S8MAB6_9CLOT</name>
<dbReference type="GO" id="GO:0008863">
    <property type="term" value="F:formate dehydrogenase (NAD+) activity"/>
    <property type="evidence" value="ECO:0007669"/>
    <property type="project" value="UniProtKB-EC"/>
</dbReference>
<keyword evidence="6" id="KW-0479">Metal-binding</keyword>
<dbReference type="Gene3D" id="2.40.40.20">
    <property type="match status" value="1"/>
</dbReference>
<dbReference type="InterPro" id="IPR006963">
    <property type="entry name" value="Mopterin_OxRdtase_4Fe-4S_dom"/>
</dbReference>
<keyword evidence="9" id="KW-0411">Iron-sulfur</keyword>
<dbReference type="InterPro" id="IPR006656">
    <property type="entry name" value="Mopterin_OxRdtase"/>
</dbReference>
<dbReference type="InterPro" id="IPR027467">
    <property type="entry name" value="MopterinOxRdtase_cofactor_BS"/>
</dbReference>
<dbReference type="PROSITE" id="PS51669">
    <property type="entry name" value="4FE4S_MOW_BIS_MGD"/>
    <property type="match status" value="1"/>
</dbReference>
<dbReference type="PIRSF" id="PIRSF000144">
    <property type="entry name" value="CbbBc"/>
    <property type="match status" value="1"/>
</dbReference>
<dbReference type="Gene3D" id="3.40.228.10">
    <property type="entry name" value="Dimethylsulfoxide Reductase, domain 2"/>
    <property type="match status" value="1"/>
</dbReference>
<dbReference type="PANTHER" id="PTHR43105">
    <property type="entry name" value="RESPIRATORY NITRATE REDUCTASE"/>
    <property type="match status" value="1"/>
</dbReference>
<dbReference type="KEGG" id="crw:CROST_001050"/>
<dbReference type="GO" id="GO:0003954">
    <property type="term" value="F:NADH dehydrogenase activity"/>
    <property type="evidence" value="ECO:0007669"/>
    <property type="project" value="TreeGrafter"/>
</dbReference>
<dbReference type="Gene3D" id="2.20.25.90">
    <property type="entry name" value="ADC-like domains"/>
    <property type="match status" value="1"/>
</dbReference>
<dbReference type="EC" id="1.17.1.9" evidence="10"/>
<dbReference type="InterPro" id="IPR041925">
    <property type="entry name" value="CT_Formate-Dh_H"/>
</dbReference>
<dbReference type="SUPFAM" id="SSF50692">
    <property type="entry name" value="ADC-like"/>
    <property type="match status" value="1"/>
</dbReference>
<gene>
    <name evidence="10" type="primary">fdhF</name>
    <name evidence="10" type="ORF">CROST_001050</name>
</gene>
<organism evidence="10 11">
    <name type="scientific">Clostridium felsineum</name>
    <dbReference type="NCBI Taxonomy" id="36839"/>
    <lineage>
        <taxon>Bacteria</taxon>
        <taxon>Bacillati</taxon>
        <taxon>Bacillota</taxon>
        <taxon>Clostridia</taxon>
        <taxon>Eubacteriales</taxon>
        <taxon>Clostridiaceae</taxon>
        <taxon>Clostridium</taxon>
    </lineage>
</organism>
<dbReference type="InterPro" id="IPR009010">
    <property type="entry name" value="Asp_de-COase-like_dom_sf"/>
</dbReference>
<evidence type="ECO:0000256" key="6">
    <source>
        <dbReference type="ARBA" id="ARBA00022723"/>
    </source>
</evidence>
<protein>
    <submittedName>
        <fullName evidence="10">Formate dehydrogenase H</fullName>
        <ecNumber evidence="10">1.17.1.9</ecNumber>
    </submittedName>
</protein>
<reference evidence="10 11" key="1">
    <citation type="submission" date="2022-04" db="EMBL/GenBank/DDBJ databases">
        <title>Genome sequence of C. roseum typestrain.</title>
        <authorList>
            <person name="Poehlein A."/>
            <person name="Schoch T."/>
            <person name="Duerre P."/>
            <person name="Daniel R."/>
        </authorList>
    </citation>
    <scope>NUCLEOTIDE SEQUENCE [LARGE SCALE GENOMIC DNA]</scope>
    <source>
        <strain evidence="10 11">DSM 7320</strain>
    </source>
</reference>
<dbReference type="Proteomes" id="UP000190951">
    <property type="component" value="Chromosome"/>
</dbReference>
<dbReference type="GO" id="GO:0016020">
    <property type="term" value="C:membrane"/>
    <property type="evidence" value="ECO:0007669"/>
    <property type="project" value="TreeGrafter"/>
</dbReference>